<dbReference type="AlphaFoldDB" id="A0A1H4P999"/>
<evidence type="ECO:0000256" key="1">
    <source>
        <dbReference type="SAM" id="MobiDB-lite"/>
    </source>
</evidence>
<accession>A0A1H4P999</accession>
<gene>
    <name evidence="3" type="ORF">SAMN04490357_1023</name>
</gene>
<dbReference type="RefSeq" id="WP_074990953.1">
    <property type="nucleotide sequence ID" value="NZ_FNTD01000004.1"/>
</dbReference>
<sequence>MRRTAIALLITGLALAGCSSTNAAPSPSSPAQRLADLDDGSHTVSQYQKALDTWGTRCTESTTTLAGYVYATVEDLRKNGINDESEYSALTHLRDSTPAGVKTKCEDVAAGYLALREGGKQ</sequence>
<evidence type="ECO:0008006" key="5">
    <source>
        <dbReference type="Google" id="ProtNLM"/>
    </source>
</evidence>
<dbReference type="GeneID" id="95510264"/>
<proteinExistence type="predicted"/>
<organism evidence="3 4">
    <name type="scientific">Streptomyces misionensis</name>
    <dbReference type="NCBI Taxonomy" id="67331"/>
    <lineage>
        <taxon>Bacteria</taxon>
        <taxon>Bacillati</taxon>
        <taxon>Actinomycetota</taxon>
        <taxon>Actinomycetes</taxon>
        <taxon>Kitasatosporales</taxon>
        <taxon>Streptomycetaceae</taxon>
        <taxon>Streptomyces</taxon>
    </lineage>
</organism>
<feature type="signal peptide" evidence="2">
    <location>
        <begin position="1"/>
        <end position="23"/>
    </location>
</feature>
<name>A0A1H4P999_9ACTN</name>
<feature type="chain" id="PRO_5010227362" description="Lipoprotein" evidence="2">
    <location>
        <begin position="24"/>
        <end position="121"/>
    </location>
</feature>
<evidence type="ECO:0000313" key="4">
    <source>
        <dbReference type="Proteomes" id="UP000182375"/>
    </source>
</evidence>
<evidence type="ECO:0000256" key="2">
    <source>
        <dbReference type="SAM" id="SignalP"/>
    </source>
</evidence>
<feature type="region of interest" description="Disordered" evidence="1">
    <location>
        <begin position="20"/>
        <end position="39"/>
    </location>
</feature>
<reference evidence="3 4" key="1">
    <citation type="submission" date="2016-10" db="EMBL/GenBank/DDBJ databases">
        <authorList>
            <person name="de Groot N.N."/>
        </authorList>
    </citation>
    <scope>NUCLEOTIDE SEQUENCE [LARGE SCALE GENOMIC DNA]</scope>
    <source>
        <strain evidence="3 4">DSM 40306</strain>
    </source>
</reference>
<feature type="compositionally biased region" description="Low complexity" evidence="1">
    <location>
        <begin position="20"/>
        <end position="31"/>
    </location>
</feature>
<dbReference type="PROSITE" id="PS51257">
    <property type="entry name" value="PROKAR_LIPOPROTEIN"/>
    <property type="match status" value="1"/>
</dbReference>
<dbReference type="EMBL" id="FNTD01000004">
    <property type="protein sequence ID" value="SEC03804.1"/>
    <property type="molecule type" value="Genomic_DNA"/>
</dbReference>
<protein>
    <recommendedName>
        <fullName evidence="5">Lipoprotein</fullName>
    </recommendedName>
</protein>
<evidence type="ECO:0000313" key="3">
    <source>
        <dbReference type="EMBL" id="SEC03804.1"/>
    </source>
</evidence>
<keyword evidence="2" id="KW-0732">Signal</keyword>
<dbReference type="Proteomes" id="UP000182375">
    <property type="component" value="Unassembled WGS sequence"/>
</dbReference>